<evidence type="ECO:0000313" key="4">
    <source>
        <dbReference type="EMBL" id="NKE68628.1"/>
    </source>
</evidence>
<dbReference type="GO" id="GO:0005524">
    <property type="term" value="F:ATP binding"/>
    <property type="evidence" value="ECO:0007669"/>
    <property type="project" value="UniProtKB-KW"/>
</dbReference>
<dbReference type="PROSITE" id="PS51459">
    <property type="entry name" value="FIDO"/>
    <property type="match status" value="1"/>
</dbReference>
<accession>A0A7X6DKE3</accession>
<evidence type="ECO:0000313" key="5">
    <source>
        <dbReference type="Proteomes" id="UP000521868"/>
    </source>
</evidence>
<comment type="caution">
    <text evidence="4">The sequence shown here is derived from an EMBL/GenBank/DDBJ whole genome shotgun (WGS) entry which is preliminary data.</text>
</comment>
<organism evidence="4 5">
    <name type="scientific">Ramlibacter lithotrophicus</name>
    <dbReference type="NCBI Taxonomy" id="2606681"/>
    <lineage>
        <taxon>Bacteria</taxon>
        <taxon>Pseudomonadati</taxon>
        <taxon>Pseudomonadota</taxon>
        <taxon>Betaproteobacteria</taxon>
        <taxon>Burkholderiales</taxon>
        <taxon>Comamonadaceae</taxon>
        <taxon>Ramlibacter</taxon>
    </lineage>
</organism>
<feature type="active site" evidence="1">
    <location>
        <position position="440"/>
    </location>
</feature>
<dbReference type="PANTHER" id="PTHR13504">
    <property type="entry name" value="FIDO DOMAIN-CONTAINING PROTEIN DDB_G0283145"/>
    <property type="match status" value="1"/>
</dbReference>
<dbReference type="Gene3D" id="1.10.3290.10">
    <property type="entry name" value="Fido-like domain"/>
    <property type="match status" value="1"/>
</dbReference>
<name>A0A7X6DKE3_9BURK</name>
<evidence type="ECO:0000256" key="1">
    <source>
        <dbReference type="PIRSR" id="PIRSR640198-1"/>
    </source>
</evidence>
<feature type="binding site" evidence="2">
    <location>
        <begin position="444"/>
        <end position="451"/>
    </location>
    <ligand>
        <name>ATP</name>
        <dbReference type="ChEBI" id="CHEBI:30616"/>
    </ligand>
</feature>
<dbReference type="PANTHER" id="PTHR13504:SF38">
    <property type="entry name" value="FIDO DOMAIN-CONTAINING PROTEIN"/>
    <property type="match status" value="1"/>
</dbReference>
<dbReference type="EMBL" id="VTOX01000011">
    <property type="protein sequence ID" value="NKE68628.1"/>
    <property type="molecule type" value="Genomic_DNA"/>
</dbReference>
<dbReference type="AlphaFoldDB" id="A0A7X6DKE3"/>
<dbReference type="SUPFAM" id="SSF140931">
    <property type="entry name" value="Fic-like"/>
    <property type="match status" value="1"/>
</dbReference>
<sequence>MPSPNEKLAQSLEALHALEPARAIPAKALTRVHRERLRDAGFLNEVVKGWYIQTRPNDGVGDSTAWFASMREFIAGYCTERFGDEWHVGPEQSLLMHSGERSLPTQLQVWSPAAGNQSLNLLHGTSLFLYKAPRLLPSRPSEDAGGLRLVELESALVAAGPAFFTQQQLAATIALRSLPEASNLIRILLEGSHSVIAGRLAGALRALGRPEMAEEIVQTMRSAGYTVVETNPFEKPVNTTPGGRPETPYVQRIRLLWADMRQAVIDTLPAPAEASHDVMQVLADVEARYVTDAYHSLSIEGYRVTPELIEKVRQGNWDPDGDDKGARDAMAARGYFEAHNAVKESVGNIVKGQNPGEELRKSHSAWYRALFAPSVQAGVLKPQDLAGYRNDQVFIRGALHVPLSKEAVRETMPVLFELISKEEHPAARAVLGHFLFVYIHPYMDGNGRLGRFVMNALLVTGGYPWTVIPVEQRKAYMSALEQASTHRNILPFAEFIGKLIAEQRERPLERPGNRVAAAA</sequence>
<dbReference type="InterPro" id="IPR040198">
    <property type="entry name" value="Fido_containing"/>
</dbReference>
<evidence type="ECO:0000259" key="3">
    <source>
        <dbReference type="PROSITE" id="PS51459"/>
    </source>
</evidence>
<reference evidence="4 5" key="1">
    <citation type="journal article" date="2020" name="Nature">
        <title>Bacterial chemolithoautotrophy via manganese oxidation.</title>
        <authorList>
            <person name="Yu H."/>
            <person name="Leadbetter J.R."/>
        </authorList>
    </citation>
    <scope>NUCLEOTIDE SEQUENCE [LARGE SCALE GENOMIC DNA]</scope>
    <source>
        <strain evidence="4 5">RBP-1</strain>
    </source>
</reference>
<evidence type="ECO:0000256" key="2">
    <source>
        <dbReference type="PIRSR" id="PIRSR640198-2"/>
    </source>
</evidence>
<dbReference type="RefSeq" id="WP_168109754.1">
    <property type="nucleotide sequence ID" value="NZ_VTOX01000011.1"/>
</dbReference>
<keyword evidence="5" id="KW-1185">Reference proteome</keyword>
<keyword evidence="2" id="KW-0547">Nucleotide-binding</keyword>
<dbReference type="Proteomes" id="UP000521868">
    <property type="component" value="Unassembled WGS sequence"/>
</dbReference>
<gene>
    <name evidence="4" type="ORF">RAMLITH_22665</name>
</gene>
<dbReference type="InterPro" id="IPR003812">
    <property type="entry name" value="Fido"/>
</dbReference>
<proteinExistence type="predicted"/>
<protein>
    <submittedName>
        <fullName evidence="4">Fic family protein</fullName>
    </submittedName>
</protein>
<dbReference type="Pfam" id="PF02661">
    <property type="entry name" value="Fic"/>
    <property type="match status" value="1"/>
</dbReference>
<feature type="domain" description="Fido" evidence="3">
    <location>
        <begin position="354"/>
        <end position="498"/>
    </location>
</feature>
<keyword evidence="2" id="KW-0067">ATP-binding</keyword>
<dbReference type="InterPro" id="IPR036597">
    <property type="entry name" value="Fido-like_dom_sf"/>
</dbReference>